<organism evidence="1 2">
    <name type="scientific">Fusarium keratoplasticum</name>
    <dbReference type="NCBI Taxonomy" id="1328300"/>
    <lineage>
        <taxon>Eukaryota</taxon>
        <taxon>Fungi</taxon>
        <taxon>Dikarya</taxon>
        <taxon>Ascomycota</taxon>
        <taxon>Pezizomycotina</taxon>
        <taxon>Sordariomycetes</taxon>
        <taxon>Hypocreomycetidae</taxon>
        <taxon>Hypocreales</taxon>
        <taxon>Nectriaceae</taxon>
        <taxon>Fusarium</taxon>
        <taxon>Fusarium solani species complex</taxon>
    </lineage>
</organism>
<gene>
    <name evidence="1" type="ORF">NCS57_00779500</name>
</gene>
<evidence type="ECO:0000313" key="2">
    <source>
        <dbReference type="Proteomes" id="UP001065298"/>
    </source>
</evidence>
<evidence type="ECO:0000313" key="1">
    <source>
        <dbReference type="EMBL" id="KAI8669641.1"/>
    </source>
</evidence>
<protein>
    <submittedName>
        <fullName evidence="1">Uncharacterized protein</fullName>
    </submittedName>
</protein>
<sequence>MFDSGRIYGIEYLKNVFAMTCGNSIFVASPMMADPYETPVETEIKRVPGNIGQPGLSFLIPPPEPRIRKSNPEAWAVLNHKPFEGQLEDNFWKTSMHLALTQYQPGLPGLNPDEHFIDEASALRETLVQVYDSSEWVCDLDILSTLSNPLVSRVTCSDQDQHTASQTIPDTFPQTVTVDNWEELLTPPVDAAVSVVRTSGNWLGRLAAVGVSIRLRRRTVILPKQPCWSCVETHLRALNPSDDDDWDPVHDRDPVLIL</sequence>
<accession>A0ACC0QX90</accession>
<keyword evidence="2" id="KW-1185">Reference proteome</keyword>
<proteinExistence type="predicted"/>
<name>A0ACC0QX90_9HYPO</name>
<comment type="caution">
    <text evidence="1">The sequence shown here is derived from an EMBL/GenBank/DDBJ whole genome shotgun (WGS) entry which is preliminary data.</text>
</comment>
<dbReference type="EMBL" id="CM046507">
    <property type="protein sequence ID" value="KAI8669641.1"/>
    <property type="molecule type" value="Genomic_DNA"/>
</dbReference>
<dbReference type="Proteomes" id="UP001065298">
    <property type="component" value="Chromosome 5"/>
</dbReference>
<reference evidence="1" key="1">
    <citation type="submission" date="2022-06" db="EMBL/GenBank/DDBJ databases">
        <title>Fusarium solani species complex genomes reveal bases of compartmentalisation and animal pathogenesis.</title>
        <authorList>
            <person name="Tsai I.J."/>
        </authorList>
    </citation>
    <scope>NUCLEOTIDE SEQUENCE</scope>
    <source>
        <strain evidence="1">Fu6.1</strain>
    </source>
</reference>